<keyword evidence="3" id="KW-1185">Reference proteome</keyword>
<accession>A0A256A5N6</accession>
<protein>
    <submittedName>
        <fullName evidence="2">Uncharacterized protein</fullName>
    </submittedName>
</protein>
<dbReference type="SUPFAM" id="SSF82185">
    <property type="entry name" value="Histone H3 K4-specific methyltransferase SET7/9 N-terminal domain"/>
    <property type="match status" value="4"/>
</dbReference>
<dbReference type="Proteomes" id="UP000216035">
    <property type="component" value="Unassembled WGS sequence"/>
</dbReference>
<gene>
    <name evidence="2" type="ORF">CHX27_02245</name>
</gene>
<reference evidence="2 3" key="1">
    <citation type="submission" date="2017-07" db="EMBL/GenBank/DDBJ databases">
        <title>Flavobacterium cyanobacteriorum sp. nov., isolated from cyanobacterial aggregates in a eutrophic lake.</title>
        <authorList>
            <person name="Cai H."/>
        </authorList>
    </citation>
    <scope>NUCLEOTIDE SEQUENCE [LARGE SCALE GENOMIC DNA]</scope>
    <source>
        <strain evidence="2 3">TH167</strain>
    </source>
</reference>
<evidence type="ECO:0000313" key="3">
    <source>
        <dbReference type="Proteomes" id="UP000216035"/>
    </source>
</evidence>
<sequence>MWTGVVVIMHPHLGLLSLLILPLVSIAQKTFKDELGNIYSGEFIENDFTGKGACTYSNGETYEGEWKDGVFSGKGILKFPNGERYEGNWSNGLQEGKGIYYYQNGEKYEGNWKEGNISGFGDLLKANNVVIYTGYWKNNLYDGEGKLFTAAAEIYEGEFSEGEFKKGKLTVSYNNGYKITFEGNFRNEDIYQGKIYFPDGSIYSGAIAKRAPNESGTYEINFEDGKYVGELGNSLQDGKGKMTYKNGDAYDGEWRKGYKSGNGSMKYANGDYYWGSWYADLRMSGELTKPNGDYFKGSFKGNEFNTGEIKTILNDSSKYEGDYEEGFFTGNAKIEYTNGDRYEGFVLNGKRNGEGTLYLYNGNWIQGTWEADKKIKGRKRYKQSIALGANYFSVNYSGLPLSISNDEEHVQENHPISGTFNYGYLGRWFNVGVGVGYFQQKELFQLIDISTSEVTLHDYSNLYLAVNAGPTIALFKDHIIFKLNYELGYLIGKKEQYDTSDLSDVIVDTKPILAHNIQPEIMFRWGQIGIGAYYKVSSFSDPNKEEPDDKISRYFGFPKQSTQIGFRFSALF</sequence>
<dbReference type="SMART" id="SM00698">
    <property type="entry name" value="MORN"/>
    <property type="match status" value="9"/>
</dbReference>
<dbReference type="EMBL" id="NOXX01000126">
    <property type="protein sequence ID" value="OYQ48464.1"/>
    <property type="molecule type" value="Genomic_DNA"/>
</dbReference>
<dbReference type="Pfam" id="PF02493">
    <property type="entry name" value="MORN"/>
    <property type="match status" value="9"/>
</dbReference>
<dbReference type="RefSeq" id="WP_094485141.1">
    <property type="nucleotide sequence ID" value="NZ_NOXX01000126.1"/>
</dbReference>
<keyword evidence="1" id="KW-0677">Repeat</keyword>
<dbReference type="AlphaFoldDB" id="A0A256A5N6"/>
<dbReference type="Gene3D" id="2.20.110.10">
    <property type="entry name" value="Histone H3 K4-specific methyltransferase SET7/9 N-terminal domain"/>
    <property type="match status" value="5"/>
</dbReference>
<comment type="caution">
    <text evidence="2">The sequence shown here is derived from an EMBL/GenBank/DDBJ whole genome shotgun (WGS) entry which is preliminary data.</text>
</comment>
<dbReference type="PANTHER" id="PTHR43215:SF14">
    <property type="entry name" value="RADIAL SPOKE HEAD 1 HOMOLOG"/>
    <property type="match status" value="1"/>
</dbReference>
<dbReference type="InterPro" id="IPR003409">
    <property type="entry name" value="MORN"/>
</dbReference>
<dbReference type="OrthoDB" id="977972at2"/>
<proteinExistence type="predicted"/>
<evidence type="ECO:0000313" key="2">
    <source>
        <dbReference type="EMBL" id="OYQ48464.1"/>
    </source>
</evidence>
<name>A0A256A5N6_9FLAO</name>
<dbReference type="PANTHER" id="PTHR43215">
    <property type="entry name" value="RADIAL SPOKE HEAD 1 HOMOLOG"/>
    <property type="match status" value="1"/>
</dbReference>
<evidence type="ECO:0000256" key="1">
    <source>
        <dbReference type="ARBA" id="ARBA00022737"/>
    </source>
</evidence>
<organism evidence="2 3">
    <name type="scientific">Flavobacterium aurantiibacter</name>
    <dbReference type="NCBI Taxonomy" id="2023067"/>
    <lineage>
        <taxon>Bacteria</taxon>
        <taxon>Pseudomonadati</taxon>
        <taxon>Bacteroidota</taxon>
        <taxon>Flavobacteriia</taxon>
        <taxon>Flavobacteriales</taxon>
        <taxon>Flavobacteriaceae</taxon>
        <taxon>Flavobacterium</taxon>
    </lineage>
</organism>